<feature type="domain" description="Integrase catalytic" evidence="2">
    <location>
        <begin position="23"/>
        <end position="146"/>
    </location>
</feature>
<dbReference type="InterPro" id="IPR012337">
    <property type="entry name" value="RNaseH-like_sf"/>
</dbReference>
<protein>
    <recommendedName>
        <fullName evidence="2">Integrase catalytic domain-containing protein</fullName>
    </recommendedName>
</protein>
<name>A0A9Q3C3Z6_9BASI</name>
<dbReference type="EMBL" id="AVOT02004268">
    <property type="protein sequence ID" value="MBW0475877.1"/>
    <property type="molecule type" value="Genomic_DNA"/>
</dbReference>
<accession>A0A9Q3C3Z6</accession>
<evidence type="ECO:0000259" key="2">
    <source>
        <dbReference type="PROSITE" id="PS50994"/>
    </source>
</evidence>
<evidence type="ECO:0000256" key="1">
    <source>
        <dbReference type="ARBA" id="ARBA00022884"/>
    </source>
</evidence>
<comment type="caution">
    <text evidence="3">The sequence shown here is derived from an EMBL/GenBank/DDBJ whole genome shotgun (WGS) entry which is preliminary data.</text>
</comment>
<dbReference type="Gene3D" id="3.30.420.10">
    <property type="entry name" value="Ribonuclease H-like superfamily/Ribonuclease H"/>
    <property type="match status" value="1"/>
</dbReference>
<keyword evidence="4" id="KW-1185">Reference proteome</keyword>
<dbReference type="GO" id="GO:0005634">
    <property type="term" value="C:nucleus"/>
    <property type="evidence" value="ECO:0007669"/>
    <property type="project" value="UniProtKB-ARBA"/>
</dbReference>
<evidence type="ECO:0000313" key="4">
    <source>
        <dbReference type="Proteomes" id="UP000765509"/>
    </source>
</evidence>
<keyword evidence="1" id="KW-0694">RNA-binding</keyword>
<gene>
    <name evidence="3" type="ORF">O181_015592</name>
</gene>
<dbReference type="OrthoDB" id="2273864at2759"/>
<dbReference type="AlphaFoldDB" id="A0A9Q3C3Z6"/>
<reference evidence="3" key="1">
    <citation type="submission" date="2021-03" db="EMBL/GenBank/DDBJ databases">
        <title>Draft genome sequence of rust myrtle Austropuccinia psidii MF-1, a brazilian biotype.</title>
        <authorList>
            <person name="Quecine M.C."/>
            <person name="Pachon D.M.R."/>
            <person name="Bonatelli M.L."/>
            <person name="Correr F.H."/>
            <person name="Franceschini L.M."/>
            <person name="Leite T.F."/>
            <person name="Margarido G.R.A."/>
            <person name="Almeida C.A."/>
            <person name="Ferrarezi J.A."/>
            <person name="Labate C.A."/>
        </authorList>
    </citation>
    <scope>NUCLEOTIDE SEQUENCE</scope>
    <source>
        <strain evidence="3">MF-1</strain>
    </source>
</reference>
<dbReference type="PANTHER" id="PTHR37984:SF5">
    <property type="entry name" value="PROTEIN NYNRIN-LIKE"/>
    <property type="match status" value="1"/>
</dbReference>
<evidence type="ECO:0000313" key="3">
    <source>
        <dbReference type="EMBL" id="MBW0475877.1"/>
    </source>
</evidence>
<dbReference type="PANTHER" id="PTHR37984">
    <property type="entry name" value="PROTEIN CBG26694"/>
    <property type="match status" value="1"/>
</dbReference>
<dbReference type="Proteomes" id="UP000765509">
    <property type="component" value="Unassembled WGS sequence"/>
</dbReference>
<proteinExistence type="predicted"/>
<dbReference type="PROSITE" id="PS50994">
    <property type="entry name" value="INTEGRASE"/>
    <property type="match status" value="1"/>
</dbReference>
<dbReference type="InterPro" id="IPR001584">
    <property type="entry name" value="Integrase_cat-core"/>
</dbReference>
<sequence length="165" mass="18927">MESGSYEFDIERLNLFLPCHKYDTAIKTAPLICNRVISHTGLFKNTSSDRDPKFTSALLTNLNKLFGTKLSFPTTYHPQTDGLAEIIIQKLEEMIRRFFSYGLELKASDVFIHDWCTPIPMLELAYMTSIHSSTVKTPEMLEKGWNPKLPVDTLKKYFLDIDPTS</sequence>
<dbReference type="InterPro" id="IPR036397">
    <property type="entry name" value="RNaseH_sf"/>
</dbReference>
<dbReference type="GO" id="GO:0003723">
    <property type="term" value="F:RNA binding"/>
    <property type="evidence" value="ECO:0007669"/>
    <property type="project" value="UniProtKB-KW"/>
</dbReference>
<dbReference type="GO" id="GO:0015074">
    <property type="term" value="P:DNA integration"/>
    <property type="evidence" value="ECO:0007669"/>
    <property type="project" value="InterPro"/>
</dbReference>
<dbReference type="SUPFAM" id="SSF53098">
    <property type="entry name" value="Ribonuclease H-like"/>
    <property type="match status" value="1"/>
</dbReference>
<organism evidence="3 4">
    <name type="scientific">Austropuccinia psidii MF-1</name>
    <dbReference type="NCBI Taxonomy" id="1389203"/>
    <lineage>
        <taxon>Eukaryota</taxon>
        <taxon>Fungi</taxon>
        <taxon>Dikarya</taxon>
        <taxon>Basidiomycota</taxon>
        <taxon>Pucciniomycotina</taxon>
        <taxon>Pucciniomycetes</taxon>
        <taxon>Pucciniales</taxon>
        <taxon>Sphaerophragmiaceae</taxon>
        <taxon>Austropuccinia</taxon>
    </lineage>
</organism>
<dbReference type="InterPro" id="IPR050951">
    <property type="entry name" value="Retrovirus_Pol_polyprotein"/>
</dbReference>